<evidence type="ECO:0000313" key="2">
    <source>
        <dbReference type="Proteomes" id="UP000023152"/>
    </source>
</evidence>
<accession>X6NUM4</accession>
<comment type="caution">
    <text evidence="1">The sequence shown here is derived from an EMBL/GenBank/DDBJ whole genome shotgun (WGS) entry which is preliminary data.</text>
</comment>
<proteinExistence type="predicted"/>
<feature type="non-terminal residue" evidence="1">
    <location>
        <position position="1"/>
    </location>
</feature>
<dbReference type="AlphaFoldDB" id="X6NUM4"/>
<evidence type="ECO:0000313" key="1">
    <source>
        <dbReference type="EMBL" id="ETO30000.1"/>
    </source>
</evidence>
<organism evidence="1 2">
    <name type="scientific">Reticulomyxa filosa</name>
    <dbReference type="NCBI Taxonomy" id="46433"/>
    <lineage>
        <taxon>Eukaryota</taxon>
        <taxon>Sar</taxon>
        <taxon>Rhizaria</taxon>
        <taxon>Retaria</taxon>
        <taxon>Foraminifera</taxon>
        <taxon>Monothalamids</taxon>
        <taxon>Reticulomyxidae</taxon>
        <taxon>Reticulomyxa</taxon>
    </lineage>
</organism>
<gene>
    <name evidence="1" type="ORF">RFI_07118</name>
</gene>
<dbReference type="Proteomes" id="UP000023152">
    <property type="component" value="Unassembled WGS sequence"/>
</dbReference>
<dbReference type="EMBL" id="ASPP01005730">
    <property type="protein sequence ID" value="ETO30000.1"/>
    <property type="molecule type" value="Genomic_DNA"/>
</dbReference>
<sequence>VKLLTARFVSLAQCTEKGTLIQAIQNGNADNRSAVWGCVEDCLIKFGYPLFRLDMNCPLILFKDISKVLTVGIDVTNISGKKPSVGTVAICSDPFEGSLQHWRFHSQVLPPRRQVMSILHASVLFQRSFARYIDDCIEKKKTPAPHIIVLRKGLAEVCSYTLHLVYVRLLCCIGMCMTQQQKKPMKVLNTINKSPGHI</sequence>
<name>X6NUM4_RETFI</name>
<keyword evidence="2" id="KW-1185">Reference proteome</keyword>
<protein>
    <submittedName>
        <fullName evidence="1">Uncharacterized protein</fullName>
    </submittedName>
</protein>
<dbReference type="InterPro" id="IPR012337">
    <property type="entry name" value="RNaseH-like_sf"/>
</dbReference>
<dbReference type="SUPFAM" id="SSF53098">
    <property type="entry name" value="Ribonuclease H-like"/>
    <property type="match status" value="1"/>
</dbReference>
<reference evidence="1 2" key="1">
    <citation type="journal article" date="2013" name="Curr. Biol.">
        <title>The Genome of the Foraminiferan Reticulomyxa filosa.</title>
        <authorList>
            <person name="Glockner G."/>
            <person name="Hulsmann N."/>
            <person name="Schleicher M."/>
            <person name="Noegel A.A."/>
            <person name="Eichinger L."/>
            <person name="Gallinger C."/>
            <person name="Pawlowski J."/>
            <person name="Sierra R."/>
            <person name="Euteneuer U."/>
            <person name="Pillet L."/>
            <person name="Moustafa A."/>
            <person name="Platzer M."/>
            <person name="Groth M."/>
            <person name="Szafranski K."/>
            <person name="Schliwa M."/>
        </authorList>
    </citation>
    <scope>NUCLEOTIDE SEQUENCE [LARGE SCALE GENOMIC DNA]</scope>
</reference>